<protein>
    <submittedName>
        <fullName evidence="1">Uncharacterized protein</fullName>
    </submittedName>
</protein>
<dbReference type="InterPro" id="IPR027434">
    <property type="entry name" value="Homing_endonucl"/>
</dbReference>
<geneLocation type="mitochondrion" evidence="1"/>
<keyword evidence="1" id="KW-0496">Mitochondrion</keyword>
<sequence>MMETEMGYRGSKSNNLNRLPQPNDLNLFVKEQRVDGSYFVKQNICKKLRCTLMVGESSHQVKILSKGLNNKNFSTLTPCQPKNFTLNPWFVSGFIDAEWTFSISIRKDK</sequence>
<accession>A0A8K1RFV6</accession>
<dbReference type="AlphaFoldDB" id="A0A8K1RFV6"/>
<proteinExistence type="predicted"/>
<dbReference type="EMBL" id="OK338766">
    <property type="protein sequence ID" value="UEK25964.1"/>
    <property type="molecule type" value="Genomic_DNA"/>
</dbReference>
<organism evidence="1">
    <name type="scientific">Mutinus fleischeri</name>
    <dbReference type="NCBI Taxonomy" id="2218478"/>
    <lineage>
        <taxon>Eukaryota</taxon>
        <taxon>Fungi</taxon>
        <taxon>Dikarya</taxon>
        <taxon>Basidiomycota</taxon>
        <taxon>Agaricomycotina</taxon>
        <taxon>Agaricomycetes</taxon>
        <taxon>Phallomycetidae</taxon>
        <taxon>Phallales</taxon>
        <taxon>Phallaceae</taxon>
        <taxon>Mutinus</taxon>
    </lineage>
</organism>
<reference evidence="1" key="1">
    <citation type="submission" date="2021-09" db="EMBL/GenBank/DDBJ databases">
        <authorList>
            <person name="Yan R."/>
        </authorList>
    </citation>
    <scope>NUCLEOTIDE SEQUENCE</scope>
</reference>
<evidence type="ECO:0000313" key="1">
    <source>
        <dbReference type="EMBL" id="UEK25964.1"/>
    </source>
</evidence>
<name>A0A8K1RFV6_9AGAM</name>
<dbReference type="Gene3D" id="3.10.28.10">
    <property type="entry name" value="Homing endonucleases"/>
    <property type="match status" value="1"/>
</dbReference>
<gene>
    <name evidence="1" type="primary">orf109</name>
</gene>